<protein>
    <submittedName>
        <fullName evidence="2">Pilus assembly protein</fullName>
    </submittedName>
</protein>
<keyword evidence="1" id="KW-0472">Membrane</keyword>
<dbReference type="Proteomes" id="UP000487350">
    <property type="component" value="Unassembled WGS sequence"/>
</dbReference>
<organism evidence="2 3">
    <name type="scientific">Caenimonas koreensis DSM 17982</name>
    <dbReference type="NCBI Taxonomy" id="1121255"/>
    <lineage>
        <taxon>Bacteria</taxon>
        <taxon>Pseudomonadati</taxon>
        <taxon>Pseudomonadota</taxon>
        <taxon>Betaproteobacteria</taxon>
        <taxon>Burkholderiales</taxon>
        <taxon>Comamonadaceae</taxon>
        <taxon>Caenimonas</taxon>
    </lineage>
</organism>
<name>A0A844AVS0_9BURK</name>
<dbReference type="AlphaFoldDB" id="A0A844AVS0"/>
<dbReference type="NCBIfam" id="NF041437">
    <property type="entry name" value="TfpZ"/>
    <property type="match status" value="1"/>
</dbReference>
<keyword evidence="1" id="KW-1133">Transmembrane helix</keyword>
<keyword evidence="3" id="KW-1185">Reference proteome</keyword>
<evidence type="ECO:0000256" key="1">
    <source>
        <dbReference type="SAM" id="Phobius"/>
    </source>
</evidence>
<dbReference type="InterPro" id="IPR047814">
    <property type="entry name" value="TfpX/TfpZ-like"/>
</dbReference>
<feature type="transmembrane region" description="Helical" evidence="1">
    <location>
        <begin position="12"/>
        <end position="36"/>
    </location>
</feature>
<comment type="caution">
    <text evidence="2">The sequence shown here is derived from an EMBL/GenBank/DDBJ whole genome shotgun (WGS) entry which is preliminary data.</text>
</comment>
<feature type="transmembrane region" description="Helical" evidence="1">
    <location>
        <begin position="48"/>
        <end position="68"/>
    </location>
</feature>
<accession>A0A844AVS0</accession>
<gene>
    <name evidence="2" type="ORF">GHT07_15080</name>
</gene>
<proteinExistence type="predicted"/>
<sequence>MVNWNDRLRASGIHLGISLTIALVCAALVFAIWYPYPYREVSGGRELFLILVTVDVILGPLITLAVFNRAKPRRELTRDLAVVGILQVIALCYGLWTVWIARPVHLAFEIDRFRVVHGIEVPTDLLDKTPAGIDALPLGGPTLVAVRPFRSSNESADATMAALQGIQIGARPDFWIPYASAKPQVLAAAHPVADLRRRFPARVADIDAAVAQTGRSADALAWLPLTSRKLFWTALIDRNSAEIVGYIPLDPY</sequence>
<dbReference type="OrthoDB" id="8613597at2"/>
<reference evidence="2 3" key="1">
    <citation type="submission" date="2019-11" db="EMBL/GenBank/DDBJ databases">
        <title>Caenimonas koreensis gen. nov., sp. nov., isolated from activated sludge.</title>
        <authorList>
            <person name="Seung H.R."/>
        </authorList>
    </citation>
    <scope>NUCLEOTIDE SEQUENCE [LARGE SCALE GENOMIC DNA]</scope>
    <source>
        <strain evidence="2 3">EMB320</strain>
    </source>
</reference>
<evidence type="ECO:0000313" key="2">
    <source>
        <dbReference type="EMBL" id="MRD48610.1"/>
    </source>
</evidence>
<evidence type="ECO:0000313" key="3">
    <source>
        <dbReference type="Proteomes" id="UP000487350"/>
    </source>
</evidence>
<feature type="transmembrane region" description="Helical" evidence="1">
    <location>
        <begin position="80"/>
        <end position="101"/>
    </location>
</feature>
<dbReference type="EMBL" id="WJBU01000014">
    <property type="protein sequence ID" value="MRD48610.1"/>
    <property type="molecule type" value="Genomic_DNA"/>
</dbReference>
<dbReference type="RefSeq" id="WP_153585923.1">
    <property type="nucleotide sequence ID" value="NZ_WJBU01000014.1"/>
</dbReference>
<keyword evidence="1" id="KW-0812">Transmembrane</keyword>